<dbReference type="PANTHER" id="PTHR34180:SF1">
    <property type="entry name" value="BETA-ALANYL-DOPAMINE_CARCININE HYDROLASE"/>
    <property type="match status" value="1"/>
</dbReference>
<feature type="domain" description="Peptidase C45 hydrolase" evidence="1">
    <location>
        <begin position="108"/>
        <end position="332"/>
    </location>
</feature>
<protein>
    <submittedName>
        <fullName evidence="2">AAT-domain-containing protein</fullName>
    </submittedName>
</protein>
<organism evidence="2 3">
    <name type="scientific">Patellaria atrata CBS 101060</name>
    <dbReference type="NCBI Taxonomy" id="1346257"/>
    <lineage>
        <taxon>Eukaryota</taxon>
        <taxon>Fungi</taxon>
        <taxon>Dikarya</taxon>
        <taxon>Ascomycota</taxon>
        <taxon>Pezizomycotina</taxon>
        <taxon>Dothideomycetes</taxon>
        <taxon>Dothideomycetes incertae sedis</taxon>
        <taxon>Patellariales</taxon>
        <taxon>Patellariaceae</taxon>
        <taxon>Patellaria</taxon>
    </lineage>
</organism>
<dbReference type="Gene3D" id="1.10.10.2120">
    <property type="match status" value="1"/>
</dbReference>
<dbReference type="Pfam" id="PF03417">
    <property type="entry name" value="AAT"/>
    <property type="match status" value="1"/>
</dbReference>
<dbReference type="InterPro" id="IPR005079">
    <property type="entry name" value="Peptidase_C45_hydrolase"/>
</dbReference>
<dbReference type="InterPro" id="IPR047794">
    <property type="entry name" value="C45_proenzyme-like"/>
</dbReference>
<dbReference type="EMBL" id="MU006118">
    <property type="protein sequence ID" value="KAF2834502.1"/>
    <property type="molecule type" value="Genomic_DNA"/>
</dbReference>
<evidence type="ECO:0000313" key="2">
    <source>
        <dbReference type="EMBL" id="KAF2834502.1"/>
    </source>
</evidence>
<sequence>MLEAYCSGTPYEIGLKHGKLAKAPIARCIDFYMGLFEKSAKLDWDQVQRTASQFESTFQEKWPTYLKEMQGIADGAGVKLIDILAINVRTEIAFGLFSDGCTSVSFMTDEASYIAQNWDWARAQKDNILQLTIEQTGKPTIKIITEAGLIGKIGLNSAGVGICFNAIRAQGMDPSRVPCHVALRMALECSSMNEAVQKLDSFGVASSSFMLIADPISTIGLEWSSIDVQKLHADSKGWIYHSNHYLLEHPGVHDTRWVTDSLFRIARIKELRKQFCGEKQSIEGIKGMLKDEMNFPAAICRAEEQGVESETLFSIVMNLTKKRAEVTIGRPTEPREHLVLEF</sequence>
<keyword evidence="3" id="KW-1185">Reference proteome</keyword>
<evidence type="ECO:0000313" key="3">
    <source>
        <dbReference type="Proteomes" id="UP000799429"/>
    </source>
</evidence>
<reference evidence="2" key="1">
    <citation type="journal article" date="2020" name="Stud. Mycol.">
        <title>101 Dothideomycetes genomes: a test case for predicting lifestyles and emergence of pathogens.</title>
        <authorList>
            <person name="Haridas S."/>
            <person name="Albert R."/>
            <person name="Binder M."/>
            <person name="Bloem J."/>
            <person name="Labutti K."/>
            <person name="Salamov A."/>
            <person name="Andreopoulos B."/>
            <person name="Baker S."/>
            <person name="Barry K."/>
            <person name="Bills G."/>
            <person name="Bluhm B."/>
            <person name="Cannon C."/>
            <person name="Castanera R."/>
            <person name="Culley D."/>
            <person name="Daum C."/>
            <person name="Ezra D."/>
            <person name="Gonzalez J."/>
            <person name="Henrissat B."/>
            <person name="Kuo A."/>
            <person name="Liang C."/>
            <person name="Lipzen A."/>
            <person name="Lutzoni F."/>
            <person name="Magnuson J."/>
            <person name="Mondo S."/>
            <person name="Nolan M."/>
            <person name="Ohm R."/>
            <person name="Pangilinan J."/>
            <person name="Park H.-J."/>
            <person name="Ramirez L."/>
            <person name="Alfaro M."/>
            <person name="Sun H."/>
            <person name="Tritt A."/>
            <person name="Yoshinaga Y."/>
            <person name="Zwiers L.-H."/>
            <person name="Turgeon B."/>
            <person name="Goodwin S."/>
            <person name="Spatafora J."/>
            <person name="Crous P."/>
            <person name="Grigoriev I."/>
        </authorList>
    </citation>
    <scope>NUCLEOTIDE SEQUENCE</scope>
    <source>
        <strain evidence="2">CBS 101060</strain>
    </source>
</reference>
<dbReference type="NCBIfam" id="NF040521">
    <property type="entry name" value="C45_proenzyme"/>
    <property type="match status" value="1"/>
</dbReference>
<comment type="caution">
    <text evidence="2">The sequence shown here is derived from an EMBL/GenBank/DDBJ whole genome shotgun (WGS) entry which is preliminary data.</text>
</comment>
<dbReference type="Proteomes" id="UP000799429">
    <property type="component" value="Unassembled WGS sequence"/>
</dbReference>
<dbReference type="Gene3D" id="3.60.60.10">
    <property type="entry name" value="Penicillin V Acylase, Chain A"/>
    <property type="match status" value="1"/>
</dbReference>
<dbReference type="InterPro" id="IPR047801">
    <property type="entry name" value="Peptidase_C45"/>
</dbReference>
<dbReference type="OrthoDB" id="189997at2759"/>
<dbReference type="PANTHER" id="PTHR34180">
    <property type="entry name" value="PEPTIDASE C45"/>
    <property type="match status" value="1"/>
</dbReference>
<gene>
    <name evidence="2" type="ORF">M501DRAFT_964256</name>
</gene>
<proteinExistence type="predicted"/>
<accession>A0A9P4S3A8</accession>
<evidence type="ECO:0000259" key="1">
    <source>
        <dbReference type="Pfam" id="PF03417"/>
    </source>
</evidence>
<name>A0A9P4S3A8_9PEZI</name>
<dbReference type="AlphaFoldDB" id="A0A9P4S3A8"/>